<dbReference type="SUPFAM" id="SSF56796">
    <property type="entry name" value="Dehydroquinate synthase-like"/>
    <property type="match status" value="1"/>
</dbReference>
<reference evidence="26" key="2">
    <citation type="journal article" date="2019" name="IMA Fungus">
        <title>Genome sequencing and comparison of five Tilletia species to identify candidate genes for the detection of regulated species infecting wheat.</title>
        <authorList>
            <person name="Nguyen H.D.T."/>
            <person name="Sultana T."/>
            <person name="Kesanakurti P."/>
            <person name="Hambleton S."/>
        </authorList>
    </citation>
    <scope>NUCLEOTIDE SEQUENCE</scope>
    <source>
        <strain evidence="26">DAOMC 236422</strain>
    </source>
</reference>
<comment type="catalytic activity">
    <reaction evidence="18">
        <text>3-phosphoshikimate + phosphoenolpyruvate = 5-O-(1-carboxyvinyl)-3-phosphoshikimate + phosphate</text>
        <dbReference type="Rhea" id="RHEA:21256"/>
        <dbReference type="ChEBI" id="CHEBI:43474"/>
        <dbReference type="ChEBI" id="CHEBI:57701"/>
        <dbReference type="ChEBI" id="CHEBI:58702"/>
        <dbReference type="ChEBI" id="CHEBI:145989"/>
        <dbReference type="EC" id="2.5.1.19"/>
    </reaction>
    <physiologicalReaction direction="left-to-right" evidence="18">
        <dbReference type="Rhea" id="RHEA:21257"/>
    </physiologicalReaction>
</comment>
<dbReference type="SUPFAM" id="SSF53223">
    <property type="entry name" value="Aminoacid dehydrogenase-like, N-terminal domain"/>
    <property type="match status" value="1"/>
</dbReference>
<evidence type="ECO:0000256" key="14">
    <source>
        <dbReference type="ARBA" id="ARBA00023002"/>
    </source>
</evidence>
<evidence type="ECO:0000256" key="2">
    <source>
        <dbReference type="ARBA" id="ARBA00004811"/>
    </source>
</evidence>
<dbReference type="Gene3D" id="3.20.20.70">
    <property type="entry name" value="Aldolase class I"/>
    <property type="match status" value="1"/>
</dbReference>
<dbReference type="PROSITE" id="PS01128">
    <property type="entry name" value="SHIKIMATE_KINASE"/>
    <property type="match status" value="1"/>
</dbReference>
<evidence type="ECO:0000259" key="23">
    <source>
        <dbReference type="Pfam" id="PF01761"/>
    </source>
</evidence>
<dbReference type="Gene3D" id="3.40.50.10860">
    <property type="entry name" value="Leucine Dehydrogenase, chain A, domain 1"/>
    <property type="match status" value="1"/>
</dbReference>
<dbReference type="SUPFAM" id="SSF52540">
    <property type="entry name" value="P-loop containing nucleoside triphosphate hydrolases"/>
    <property type="match status" value="1"/>
</dbReference>
<dbReference type="GO" id="GO:0009073">
    <property type="term" value="P:aromatic amino acid family biosynthetic process"/>
    <property type="evidence" value="ECO:0007669"/>
    <property type="project" value="UniProtKB-UniRule"/>
</dbReference>
<feature type="compositionally biased region" description="Low complexity" evidence="21">
    <location>
        <begin position="1731"/>
        <end position="1743"/>
    </location>
</feature>
<name>A0A8X7NDY9_9BASI</name>
<evidence type="ECO:0000256" key="6">
    <source>
        <dbReference type="ARBA" id="ARBA00022605"/>
    </source>
</evidence>
<dbReference type="InterPro" id="IPR056179">
    <property type="entry name" value="DHQS_C"/>
</dbReference>
<dbReference type="FunFam" id="3.65.10.10:FF:000012">
    <property type="entry name" value="Pentafunctional AROM polypeptide"/>
    <property type="match status" value="1"/>
</dbReference>
<organism evidence="26 27">
    <name type="scientific">Tilletia walkeri</name>
    <dbReference type="NCBI Taxonomy" id="117179"/>
    <lineage>
        <taxon>Eukaryota</taxon>
        <taxon>Fungi</taxon>
        <taxon>Dikarya</taxon>
        <taxon>Basidiomycota</taxon>
        <taxon>Ustilaginomycotina</taxon>
        <taxon>Exobasidiomycetes</taxon>
        <taxon>Tilletiales</taxon>
        <taxon>Tilletiaceae</taxon>
        <taxon>Tilletia</taxon>
    </lineage>
</organism>
<feature type="domain" description="Enolpyruvate transferase" evidence="22">
    <location>
        <begin position="448"/>
        <end position="919"/>
    </location>
</feature>
<dbReference type="HAMAP" id="MF_00109">
    <property type="entry name" value="Shikimate_kinase"/>
    <property type="match status" value="1"/>
</dbReference>
<dbReference type="InterPro" id="IPR046346">
    <property type="entry name" value="Aminoacid_DH-like_N_sf"/>
</dbReference>
<dbReference type="GO" id="GO:0004764">
    <property type="term" value="F:shikimate 3-dehydrogenase (NADP+) activity"/>
    <property type="evidence" value="ECO:0007669"/>
    <property type="project" value="InterPro"/>
</dbReference>
<dbReference type="CDD" id="cd00464">
    <property type="entry name" value="SK"/>
    <property type="match status" value="1"/>
</dbReference>
<comment type="pathway">
    <text evidence="2 20">Metabolic intermediate biosynthesis; chorismate biosynthesis; chorismate from D-erythrose 4-phosphate and phosphoenolpyruvate: step 6/7.</text>
</comment>
<evidence type="ECO:0000256" key="11">
    <source>
        <dbReference type="ARBA" id="ARBA00022833"/>
    </source>
</evidence>
<dbReference type="PROSITE" id="PS00885">
    <property type="entry name" value="EPSP_SYNTHASE_2"/>
    <property type="match status" value="1"/>
</dbReference>
<dbReference type="InterPro" id="IPR031322">
    <property type="entry name" value="Shikimate/glucono_kinase"/>
</dbReference>
<evidence type="ECO:0000259" key="22">
    <source>
        <dbReference type="Pfam" id="PF00275"/>
    </source>
</evidence>
<evidence type="ECO:0000256" key="4">
    <source>
        <dbReference type="ARBA" id="ARBA00009948"/>
    </source>
</evidence>
<dbReference type="InterPro" id="IPR006264">
    <property type="entry name" value="EPSP_synthase"/>
</dbReference>
<dbReference type="GO" id="GO:0005737">
    <property type="term" value="C:cytoplasm"/>
    <property type="evidence" value="ECO:0007669"/>
    <property type="project" value="InterPro"/>
</dbReference>
<dbReference type="FunFam" id="3.20.20.70:FF:000135">
    <property type="entry name" value="Pentafunctional AROM polypeptide"/>
    <property type="match status" value="1"/>
</dbReference>
<keyword evidence="11" id="KW-0862">Zinc</keyword>
<dbReference type="HAMAP" id="MF_03143">
    <property type="entry name" value="Pentafunct_AroM"/>
    <property type="match status" value="1"/>
</dbReference>
<dbReference type="Gene3D" id="3.40.50.1970">
    <property type="match status" value="1"/>
</dbReference>
<dbReference type="FunFam" id="1.20.1090.10:FF:000007">
    <property type="entry name" value="Pentafunctional AROM polypeptide"/>
    <property type="match status" value="1"/>
</dbReference>
<dbReference type="PANTHER" id="PTHR21090:SF5">
    <property type="entry name" value="PENTAFUNCTIONAL AROM POLYPEPTIDE"/>
    <property type="match status" value="1"/>
</dbReference>
<dbReference type="Gene3D" id="1.20.1090.10">
    <property type="entry name" value="Dehydroquinate synthase-like - alpha domain"/>
    <property type="match status" value="1"/>
</dbReference>
<dbReference type="Gene3D" id="3.40.50.720">
    <property type="entry name" value="NAD(P)-binding Rossmann-like Domain"/>
    <property type="match status" value="1"/>
</dbReference>
<dbReference type="Gene3D" id="3.40.50.300">
    <property type="entry name" value="P-loop containing nucleotide triphosphate hydrolases"/>
    <property type="match status" value="1"/>
</dbReference>
<keyword evidence="8" id="KW-0479">Metal-binding</keyword>
<evidence type="ECO:0000256" key="9">
    <source>
        <dbReference type="ARBA" id="ARBA00022741"/>
    </source>
</evidence>
<keyword evidence="16" id="KW-0456">Lyase</keyword>
<evidence type="ECO:0000256" key="19">
    <source>
        <dbReference type="ARBA" id="ARBA00048567"/>
    </source>
</evidence>
<evidence type="ECO:0000256" key="8">
    <source>
        <dbReference type="ARBA" id="ARBA00022723"/>
    </source>
</evidence>
<dbReference type="Pfam" id="PF00275">
    <property type="entry name" value="EPSP_synthase"/>
    <property type="match status" value="1"/>
</dbReference>
<dbReference type="GO" id="GO:0009423">
    <property type="term" value="P:chorismate biosynthetic process"/>
    <property type="evidence" value="ECO:0007669"/>
    <property type="project" value="UniProtKB-UniRule"/>
</dbReference>
<dbReference type="GO" id="GO:0004765">
    <property type="term" value="F:shikimate kinase activity"/>
    <property type="evidence" value="ECO:0007669"/>
    <property type="project" value="UniProtKB-EC"/>
</dbReference>
<evidence type="ECO:0000256" key="10">
    <source>
        <dbReference type="ARBA" id="ARBA00022777"/>
    </source>
</evidence>
<comment type="caution">
    <text evidence="26">The sequence shown here is derived from an EMBL/GenBank/DDBJ whole genome shotgun (WGS) entry which is preliminary data.</text>
</comment>
<accession>A0A8X7NDY9</accession>
<feature type="region of interest" description="Disordered" evidence="21">
    <location>
        <begin position="933"/>
        <end position="962"/>
    </location>
</feature>
<comment type="cofactor">
    <cofactor evidence="1">
        <name>Zn(2+)</name>
        <dbReference type="ChEBI" id="CHEBI:29105"/>
    </cofactor>
</comment>
<dbReference type="InterPro" id="IPR000623">
    <property type="entry name" value="Shikimate_kinase/TSH1"/>
</dbReference>
<dbReference type="GO" id="GO:0005524">
    <property type="term" value="F:ATP binding"/>
    <property type="evidence" value="ECO:0007669"/>
    <property type="project" value="UniProtKB-KW"/>
</dbReference>
<dbReference type="InterPro" id="IPR030960">
    <property type="entry name" value="DHQS/DOIS_N"/>
</dbReference>
<gene>
    <name evidence="26" type="ORF">A4X09_0g985</name>
</gene>
<feature type="region of interest" description="Disordered" evidence="21">
    <location>
        <begin position="1151"/>
        <end position="1174"/>
    </location>
</feature>
<evidence type="ECO:0000259" key="24">
    <source>
        <dbReference type="Pfam" id="PF08501"/>
    </source>
</evidence>
<dbReference type="EMBL" id="LWDG02000021">
    <property type="protein sequence ID" value="KAE8271313.1"/>
    <property type="molecule type" value="Genomic_DNA"/>
</dbReference>
<feature type="domain" description="Shikimate dehydrogenase substrate binding N-terminal" evidence="24">
    <location>
        <begin position="1481"/>
        <end position="1562"/>
    </location>
</feature>
<evidence type="ECO:0000313" key="26">
    <source>
        <dbReference type="EMBL" id="KAE8271313.1"/>
    </source>
</evidence>
<keyword evidence="10" id="KW-0418">Kinase</keyword>
<dbReference type="SUPFAM" id="SSF51735">
    <property type="entry name" value="NAD(P)-binding Rossmann-fold domains"/>
    <property type="match status" value="1"/>
</dbReference>
<dbReference type="NCBIfam" id="TIGR01357">
    <property type="entry name" value="aroB"/>
    <property type="match status" value="1"/>
</dbReference>
<sequence>MAAATSAPPAAGVSGQKVADYHAPAQRDPLTGCDIHTLRCLTSSIHLGFHLKEHIAKTTVSALPNCSTFVIFTDTNIAQLHLSELEQAFRAAFSLSKATTTPRLLTRVIPPGETSKSRETKAALEDWLLEQRVVRDATIIALGGGVIGDLIGFVAATFMRGVTFIQVPTTLLAMVDSAVGGKTAIDTPHGKNLVGAFHQPRFIFIDAAFLLTLPEREFSNGMAEVVKTAAIWDAEDFVKLESSAAAIKAAVLGPFPPNPPPAQGRTLDSRTVPQTLLLDVIRGSVGVKAHIVTIDEKETGLRNLVNFGHSIGHAIEAVLTPHILHGECISIGMILEAELSRLLSGLSQVAVGRLSRVLKSYNLPTTMKDPRITRLPQAQRCDPETILDIMRVDKKNAGNVKKIVLLSRIGKTMEEKASAVADDSIRRILAEGVRVQPAVLKELGSQSVSLTTPGSKSISNRALVLAALAQGTTRLSNLLHSDDTSVMMAALSDEDALNAARFDWEEKDGETVLMVHGKGGQLRIPQKEIYLQNAGTAARFMTGVLCLLGKESTGAESASAVEAVITGNARMKERPIGPLVDALRANGVNIKYLGNDGCLPLQIQPDASTGAGLKGGKMTLSASISSQYVSSILLCAPYATGEDVVLELVGEQVISQLYIDMTVAMMRDFGIQVEKLGPSADPNVRAAYRIPRGTYKPPNADANGTGSYLIESDASSATYPLAFAAITGTECTLEGIGSASLQGDARFAVEVLKPMGCAVEQTANKTTVKGPAPGQLRQLEEVDMETMTDAFLTAAVLLAAAPLPSSNGATSTRITGIANQRVKECNRITAMRDQLAKFGVKTDEFEDGMEVWGLAPSALLPADKVGGIHCYDDHRVAMAFSILAVATPQGAAGTDGERGVLIEEKRCVEKTWPNWWDDLERRLGIKVHGAEPSHATSAGAAGHGSNSNGEDQVTSVPSSSQLSRLSKSLTPLRYEADATIFCIGMRASGKTYLGSFGAAALRRPFLDADVVMNDYIEKEFKLSGGTRAHEGLSSLTAFVQEKGWPAFRQLELDVLRTMMETQSKGHLISLGGGVVESPECRELLREYAARRGPVVYVVRDIEEVVSFLEGSDRPAYGEPVRDVFKRREGWFYECSSFELVSYGGAGRAGASRQFDSADGSATTANTQQEGKSTVGMPEVTSTVREAGLQAEVTRFFRFIAGVDKHRVDVGVPHGNARRLARTTASPEKRSYALVLDVPDVKPLLSSLDQLTLGADAIELRVDLLGATADDVSQNGHVPSAQFVATQLAALRQSTTLPIIYTIRTKSQGGRFPDEKEEEYFELIKLGLRHAVEYVDLEVRWSSERLRAVREHRGYSLILATMIDLEGKFAWDGPEVVTRYDLASRFGDLVRLVGRAKKFEDNFAVESFRAKVGKMGAESRRPLIVYNLGELGKLSRVLNVHLAPIVHQKLSSRSTDKDALTFGETQQALRSVGKLSPRRFALLGQPIAHSLSPLLHNTGFELLGLPHSYSRFETENVDASVEAFIRSPDFGGLSVTIPHKLAIMEKLDLISEDAKAIGAVNTVIPRPGSLVGSSEKEVVLEGDNTDWIAIKSLAERHLSPPQLESPDFVALVLGAGGSARAALYAMHKLGAKTVLLYNRTLANAQKLAAEVPKEWGVKVVEKLGDLDVKPCVIVSNVPADGTALEGEGDAGVVLPLSILSNPAGGVAIDMSYKPALTPLLKLTQQANEAGRSSSSTGTPSSSSSAKKQLWTGIPGLSILIEQG</sequence>
<dbReference type="InterPro" id="IPR013792">
    <property type="entry name" value="RNA3'P_cycl/enolpyr_Trfase_a/b"/>
</dbReference>
<dbReference type="InterPro" id="IPR023000">
    <property type="entry name" value="Shikimate_kinase_CS"/>
</dbReference>
<keyword evidence="17" id="KW-0511">Multifunctional enzyme</keyword>
<comment type="pathway">
    <text evidence="3">Metabolic intermediate biosynthesis; chorismate biosynthesis; chorismate from D-erythrose 4-phosphate and phosphoenolpyruvate: step 5/7.</text>
</comment>
<dbReference type="GO" id="GO:0046872">
    <property type="term" value="F:metal ion binding"/>
    <property type="evidence" value="ECO:0007669"/>
    <property type="project" value="UniProtKB-KW"/>
</dbReference>
<dbReference type="SUPFAM" id="SSF51569">
    <property type="entry name" value="Aldolase"/>
    <property type="match status" value="1"/>
</dbReference>
<evidence type="ECO:0000256" key="21">
    <source>
        <dbReference type="SAM" id="MobiDB-lite"/>
    </source>
</evidence>
<keyword evidence="14" id="KW-0560">Oxidoreductase</keyword>
<protein>
    <recommendedName>
        <fullName evidence="20">3-phosphoshikimate 1-carboxyvinyltransferase</fullName>
        <ecNumber evidence="20">2.5.1.19</ecNumber>
    </recommendedName>
</protein>
<dbReference type="CDD" id="cd00502">
    <property type="entry name" value="DHQase_I"/>
    <property type="match status" value="1"/>
</dbReference>
<dbReference type="PROSITE" id="PS00104">
    <property type="entry name" value="EPSP_SYNTHASE_1"/>
    <property type="match status" value="1"/>
</dbReference>
<evidence type="ECO:0000256" key="13">
    <source>
        <dbReference type="ARBA" id="ARBA00022857"/>
    </source>
</evidence>
<dbReference type="GO" id="GO:0003856">
    <property type="term" value="F:3-dehydroquinate synthase activity"/>
    <property type="evidence" value="ECO:0007669"/>
    <property type="project" value="InterPro"/>
</dbReference>
<dbReference type="EC" id="2.5.1.19" evidence="20"/>
<feature type="domain" description="3-dehydroquinate synthase N-terminal" evidence="23">
    <location>
        <begin position="108"/>
        <end position="219"/>
    </location>
</feature>
<evidence type="ECO:0000256" key="3">
    <source>
        <dbReference type="ARBA" id="ARBA00004842"/>
    </source>
</evidence>
<dbReference type="Gene3D" id="3.65.10.10">
    <property type="entry name" value="Enolpyruvate transferase domain"/>
    <property type="match status" value="2"/>
</dbReference>
<proteinExistence type="inferred from homology"/>
<dbReference type="NCBIfam" id="TIGR01356">
    <property type="entry name" value="aroA"/>
    <property type="match status" value="1"/>
</dbReference>
<dbReference type="CDD" id="cd01556">
    <property type="entry name" value="EPSP_synthase"/>
    <property type="match status" value="1"/>
</dbReference>
<comment type="similarity">
    <text evidence="4 20">Belongs to the EPSP synthase family.</text>
</comment>
<evidence type="ECO:0000256" key="18">
    <source>
        <dbReference type="ARBA" id="ARBA00044633"/>
    </source>
</evidence>
<keyword evidence="6 20" id="KW-0028">Amino-acid biosynthesis</keyword>
<dbReference type="Pfam" id="PF08501">
    <property type="entry name" value="Shikimate_dh_N"/>
    <property type="match status" value="1"/>
</dbReference>
<evidence type="ECO:0000259" key="25">
    <source>
        <dbReference type="Pfam" id="PF24621"/>
    </source>
</evidence>
<dbReference type="FunFam" id="3.40.50.1970:FF:000007">
    <property type="entry name" value="Pentafunctional AROM polypeptide"/>
    <property type="match status" value="1"/>
</dbReference>
<keyword evidence="13" id="KW-0521">NADP</keyword>
<dbReference type="InterPro" id="IPR036968">
    <property type="entry name" value="Enolpyruvate_Tfrase_sf"/>
</dbReference>
<dbReference type="InterPro" id="IPR008289">
    <property type="entry name" value="Pentafunct_AroM"/>
</dbReference>
<evidence type="ECO:0000256" key="12">
    <source>
        <dbReference type="ARBA" id="ARBA00022840"/>
    </source>
</evidence>
<dbReference type="GO" id="GO:0008652">
    <property type="term" value="P:amino acid biosynthetic process"/>
    <property type="evidence" value="ECO:0007669"/>
    <property type="project" value="UniProtKB-KW"/>
</dbReference>
<evidence type="ECO:0000256" key="1">
    <source>
        <dbReference type="ARBA" id="ARBA00001947"/>
    </source>
</evidence>
<dbReference type="PANTHER" id="PTHR21090">
    <property type="entry name" value="AROM/DEHYDROQUINATE SYNTHASE"/>
    <property type="match status" value="1"/>
</dbReference>
<evidence type="ECO:0000256" key="17">
    <source>
        <dbReference type="ARBA" id="ARBA00023268"/>
    </source>
</evidence>
<dbReference type="Pfam" id="PF24621">
    <property type="entry name" value="DHQS_C"/>
    <property type="match status" value="1"/>
</dbReference>
<keyword evidence="15 20" id="KW-0057">Aromatic amino acid biosynthesis</keyword>
<feature type="non-terminal residue" evidence="26">
    <location>
        <position position="1"/>
    </location>
</feature>
<dbReference type="CDD" id="cd08195">
    <property type="entry name" value="DHQS"/>
    <property type="match status" value="1"/>
</dbReference>
<keyword evidence="27" id="KW-1185">Reference proteome</keyword>
<dbReference type="InterPro" id="IPR023193">
    <property type="entry name" value="EPSP_synthase_CS"/>
</dbReference>
<reference evidence="26" key="1">
    <citation type="submission" date="2016-04" db="EMBL/GenBank/DDBJ databases">
        <authorList>
            <person name="Nguyen H.D."/>
            <person name="Samba Siva P."/>
            <person name="Cullis J."/>
            <person name="Levesque C.A."/>
            <person name="Hambleton S."/>
        </authorList>
    </citation>
    <scope>NUCLEOTIDE SEQUENCE</scope>
    <source>
        <strain evidence="26">DAOMC 236422</strain>
    </source>
</reference>
<dbReference type="InterPro" id="IPR027417">
    <property type="entry name" value="P-loop_NTPase"/>
</dbReference>
<evidence type="ECO:0000313" key="27">
    <source>
        <dbReference type="Proteomes" id="UP000078113"/>
    </source>
</evidence>
<dbReference type="InterPro" id="IPR013708">
    <property type="entry name" value="Shikimate_DH-bd_N"/>
</dbReference>
<dbReference type="CDD" id="cd01065">
    <property type="entry name" value="NAD_bind_Shikimate_DH"/>
    <property type="match status" value="1"/>
</dbReference>
<feature type="compositionally biased region" description="Polar residues" evidence="21">
    <location>
        <begin position="1159"/>
        <end position="1171"/>
    </location>
</feature>
<keyword evidence="5" id="KW-0963">Cytoplasm</keyword>
<evidence type="ECO:0000256" key="5">
    <source>
        <dbReference type="ARBA" id="ARBA00022490"/>
    </source>
</evidence>
<keyword evidence="12" id="KW-0067">ATP-binding</keyword>
<keyword evidence="7 20" id="KW-0808">Transferase</keyword>
<dbReference type="HAMAP" id="MF_00210">
    <property type="entry name" value="EPSP_synth"/>
    <property type="match status" value="1"/>
</dbReference>
<dbReference type="GO" id="GO:0003855">
    <property type="term" value="F:3-dehydroquinate dehydratase activity"/>
    <property type="evidence" value="ECO:0007669"/>
    <property type="project" value="InterPro"/>
</dbReference>
<dbReference type="SUPFAM" id="SSF55205">
    <property type="entry name" value="EPT/RTPC-like"/>
    <property type="match status" value="1"/>
</dbReference>
<dbReference type="InterPro" id="IPR016037">
    <property type="entry name" value="DHQ_synth_AroB"/>
</dbReference>
<evidence type="ECO:0000256" key="16">
    <source>
        <dbReference type="ARBA" id="ARBA00023239"/>
    </source>
</evidence>
<dbReference type="InterPro" id="IPR013785">
    <property type="entry name" value="Aldolase_TIM"/>
</dbReference>
<dbReference type="InterPro" id="IPR001986">
    <property type="entry name" value="Enolpyruvate_Tfrase_dom"/>
</dbReference>
<evidence type="ECO:0000256" key="7">
    <source>
        <dbReference type="ARBA" id="ARBA00022679"/>
    </source>
</evidence>
<feature type="region of interest" description="Disordered" evidence="21">
    <location>
        <begin position="1723"/>
        <end position="1746"/>
    </location>
</feature>
<dbReference type="InterPro" id="IPR001381">
    <property type="entry name" value="DHquinase_I"/>
</dbReference>
<dbReference type="Pfam" id="PF01202">
    <property type="entry name" value="SKI"/>
    <property type="match status" value="1"/>
</dbReference>
<dbReference type="Proteomes" id="UP000078113">
    <property type="component" value="Unassembled WGS sequence"/>
</dbReference>
<dbReference type="Pfam" id="PF01487">
    <property type="entry name" value="DHquinase_I"/>
    <property type="match status" value="1"/>
</dbReference>
<dbReference type="Pfam" id="PF01761">
    <property type="entry name" value="DHQ_synthase"/>
    <property type="match status" value="1"/>
</dbReference>
<evidence type="ECO:0000256" key="15">
    <source>
        <dbReference type="ARBA" id="ARBA00023141"/>
    </source>
</evidence>
<keyword evidence="9" id="KW-0547">Nucleotide-binding</keyword>
<evidence type="ECO:0000256" key="20">
    <source>
        <dbReference type="RuleBase" id="RU004164"/>
    </source>
</evidence>
<dbReference type="GO" id="GO:0003866">
    <property type="term" value="F:3-phosphoshikimate 1-carboxyvinyltransferase activity"/>
    <property type="evidence" value="ECO:0007669"/>
    <property type="project" value="UniProtKB-UniRule"/>
</dbReference>
<feature type="domain" description="3-dehydroquinate synthase C-terminal" evidence="25">
    <location>
        <begin position="221"/>
        <end position="396"/>
    </location>
</feature>
<dbReference type="InterPro" id="IPR036291">
    <property type="entry name" value="NAD(P)-bd_dom_sf"/>
</dbReference>
<comment type="catalytic activity">
    <reaction evidence="19">
        <text>shikimate + ATP = 3-phosphoshikimate + ADP + H(+)</text>
        <dbReference type="Rhea" id="RHEA:13121"/>
        <dbReference type="ChEBI" id="CHEBI:15378"/>
        <dbReference type="ChEBI" id="CHEBI:30616"/>
        <dbReference type="ChEBI" id="CHEBI:36208"/>
        <dbReference type="ChEBI" id="CHEBI:145989"/>
        <dbReference type="ChEBI" id="CHEBI:456216"/>
        <dbReference type="EC" id="2.7.1.71"/>
    </reaction>
</comment>